<dbReference type="RefSeq" id="WP_110516830.1">
    <property type="nucleotide sequence ID" value="NZ_PDOF01000001.1"/>
</dbReference>
<evidence type="ECO:0000313" key="4">
    <source>
        <dbReference type="EMBL" id="PYZ97596.1"/>
    </source>
</evidence>
<dbReference type="Gene3D" id="3.40.50.1820">
    <property type="entry name" value="alpha/beta hydrolase"/>
    <property type="match status" value="1"/>
</dbReference>
<evidence type="ECO:0000256" key="2">
    <source>
        <dbReference type="SAM" id="SignalP"/>
    </source>
</evidence>
<dbReference type="PANTHER" id="PTHR22946">
    <property type="entry name" value="DIENELACTONE HYDROLASE DOMAIN-CONTAINING PROTEIN-RELATED"/>
    <property type="match status" value="1"/>
</dbReference>
<protein>
    <submittedName>
        <fullName evidence="4">Prolyl oligopeptidase</fullName>
    </submittedName>
</protein>
<dbReference type="EMBL" id="PDOF01000001">
    <property type="protein sequence ID" value="PYZ97596.1"/>
    <property type="molecule type" value="Genomic_DNA"/>
</dbReference>
<reference evidence="4 5" key="1">
    <citation type="submission" date="2017-10" db="EMBL/GenBank/DDBJ databases">
        <title>Bacillus sp. nov., a halophilic bacterium isolated from a Yangshapao Lake.</title>
        <authorList>
            <person name="Wang H."/>
        </authorList>
    </citation>
    <scope>NUCLEOTIDE SEQUENCE [LARGE SCALE GENOMIC DNA]</scope>
    <source>
        <strain evidence="4 5">YSP-3</strain>
    </source>
</reference>
<dbReference type="PROSITE" id="PS51257">
    <property type="entry name" value="PROKAR_LIPOPROTEIN"/>
    <property type="match status" value="1"/>
</dbReference>
<dbReference type="GO" id="GO:0006508">
    <property type="term" value="P:proteolysis"/>
    <property type="evidence" value="ECO:0007669"/>
    <property type="project" value="InterPro"/>
</dbReference>
<dbReference type="InterPro" id="IPR050261">
    <property type="entry name" value="FrsA_esterase"/>
</dbReference>
<accession>A0A2W0H9X7</accession>
<dbReference type="GO" id="GO:0008236">
    <property type="term" value="F:serine-type peptidase activity"/>
    <property type="evidence" value="ECO:0007669"/>
    <property type="project" value="InterPro"/>
</dbReference>
<keyword evidence="1" id="KW-0378">Hydrolase</keyword>
<evidence type="ECO:0000256" key="1">
    <source>
        <dbReference type="ARBA" id="ARBA00022801"/>
    </source>
</evidence>
<dbReference type="InterPro" id="IPR029058">
    <property type="entry name" value="AB_hydrolase_fold"/>
</dbReference>
<dbReference type="PANTHER" id="PTHR22946:SF9">
    <property type="entry name" value="POLYKETIDE TRANSFERASE AF380"/>
    <property type="match status" value="1"/>
</dbReference>
<evidence type="ECO:0000259" key="3">
    <source>
        <dbReference type="Pfam" id="PF00326"/>
    </source>
</evidence>
<feature type="domain" description="Peptidase S9 prolyl oligopeptidase catalytic" evidence="3">
    <location>
        <begin position="90"/>
        <end position="283"/>
    </location>
</feature>
<feature type="chain" id="PRO_5039046605" evidence="2">
    <location>
        <begin position="22"/>
        <end position="284"/>
    </location>
</feature>
<proteinExistence type="predicted"/>
<keyword evidence="2" id="KW-0732">Signal</keyword>
<comment type="caution">
    <text evidence="4">The sequence shown here is derived from an EMBL/GenBank/DDBJ whole genome shotgun (WGS) entry which is preliminary data.</text>
</comment>
<dbReference type="OrthoDB" id="9812921at2"/>
<dbReference type="InterPro" id="IPR001375">
    <property type="entry name" value="Peptidase_S9_cat"/>
</dbReference>
<dbReference type="AlphaFoldDB" id="A0A2W0H9X7"/>
<dbReference type="Pfam" id="PF00326">
    <property type="entry name" value="Peptidase_S9"/>
    <property type="match status" value="1"/>
</dbReference>
<gene>
    <name evidence="4" type="ORF">CR205_03095</name>
</gene>
<keyword evidence="5" id="KW-1185">Reference proteome</keyword>
<dbReference type="GO" id="GO:0052689">
    <property type="term" value="F:carboxylic ester hydrolase activity"/>
    <property type="evidence" value="ECO:0007669"/>
    <property type="project" value="UniProtKB-ARBA"/>
</dbReference>
<dbReference type="Proteomes" id="UP000248066">
    <property type="component" value="Unassembled WGS sequence"/>
</dbReference>
<name>A0A2W0H9X7_9BACI</name>
<evidence type="ECO:0000313" key="5">
    <source>
        <dbReference type="Proteomes" id="UP000248066"/>
    </source>
</evidence>
<sequence>MNQLMKYTTFIVLLCALSACGEAEVLQELEEVTTSNDTTVKRFTYDSEGLEIEGYLVRPEVDEAEELPVLIYNRGGNRNFGAINHQTINDLRFWAVQGYVVLASQYRGAGGSEGSDQFGGDDLSDVLWLQDVAEELSYADTSRMVMIGYSRGGMMTYLAAKEGMDLKAAAVIGAPADLFQGHEESGPRMKGILEELVGDPEEDAEAYEARSAVHWPEEIGVPTLILHGEEDQEVNVLQSERLYAMLDSMHEMIIYPEADHGLSGYRDEYREEVLDWFERHLEKE</sequence>
<organism evidence="4 5">
    <name type="scientific">Alteribacter lacisalsi</name>
    <dbReference type="NCBI Taxonomy" id="2045244"/>
    <lineage>
        <taxon>Bacteria</taxon>
        <taxon>Bacillati</taxon>
        <taxon>Bacillota</taxon>
        <taxon>Bacilli</taxon>
        <taxon>Bacillales</taxon>
        <taxon>Bacillaceae</taxon>
        <taxon>Alteribacter</taxon>
    </lineage>
</organism>
<dbReference type="SUPFAM" id="SSF53474">
    <property type="entry name" value="alpha/beta-Hydrolases"/>
    <property type="match status" value="1"/>
</dbReference>
<feature type="signal peptide" evidence="2">
    <location>
        <begin position="1"/>
        <end position="21"/>
    </location>
</feature>